<reference evidence="5 6" key="1">
    <citation type="submission" date="2022-01" db="EMBL/GenBank/DDBJ databases">
        <title>Labilibaculum sp. nov, a marine bacterium isolated from Antarctica.</title>
        <authorList>
            <person name="Dai W."/>
        </authorList>
    </citation>
    <scope>NUCLEOTIDE SEQUENCE [LARGE SCALE GENOMIC DNA]</scope>
    <source>
        <strain evidence="5 6">DW002</strain>
    </source>
</reference>
<dbReference type="Proteomes" id="UP001528920">
    <property type="component" value="Unassembled WGS sequence"/>
</dbReference>
<dbReference type="InterPro" id="IPR009057">
    <property type="entry name" value="Homeodomain-like_sf"/>
</dbReference>
<dbReference type="SMART" id="SM00342">
    <property type="entry name" value="HTH_ARAC"/>
    <property type="match status" value="1"/>
</dbReference>
<keyword evidence="6" id="KW-1185">Reference proteome</keyword>
<dbReference type="PANTHER" id="PTHR43280">
    <property type="entry name" value="ARAC-FAMILY TRANSCRIPTIONAL REGULATOR"/>
    <property type="match status" value="1"/>
</dbReference>
<dbReference type="SUPFAM" id="SSF46689">
    <property type="entry name" value="Homeodomain-like"/>
    <property type="match status" value="1"/>
</dbReference>
<dbReference type="Gene3D" id="1.10.10.60">
    <property type="entry name" value="Homeodomain-like"/>
    <property type="match status" value="1"/>
</dbReference>
<evidence type="ECO:0000313" key="6">
    <source>
        <dbReference type="Proteomes" id="UP001528920"/>
    </source>
</evidence>
<dbReference type="InterPro" id="IPR020449">
    <property type="entry name" value="Tscrpt_reg_AraC-type_HTH"/>
</dbReference>
<dbReference type="InterPro" id="IPR018060">
    <property type="entry name" value="HTH_AraC"/>
</dbReference>
<proteinExistence type="predicted"/>
<name>A0ABT5VRD8_9BACT</name>
<evidence type="ECO:0000256" key="2">
    <source>
        <dbReference type="ARBA" id="ARBA00023125"/>
    </source>
</evidence>
<dbReference type="PANTHER" id="PTHR43280:SF32">
    <property type="entry name" value="TRANSCRIPTIONAL REGULATORY PROTEIN"/>
    <property type="match status" value="1"/>
</dbReference>
<dbReference type="PROSITE" id="PS01124">
    <property type="entry name" value="HTH_ARAC_FAMILY_2"/>
    <property type="match status" value="1"/>
</dbReference>
<accession>A0ABT5VRD8</accession>
<keyword evidence="1" id="KW-0805">Transcription regulation</keyword>
<comment type="caution">
    <text evidence="5">The sequence shown here is derived from an EMBL/GenBank/DDBJ whole genome shotgun (WGS) entry which is preliminary data.</text>
</comment>
<dbReference type="Pfam" id="PF12833">
    <property type="entry name" value="HTH_18"/>
    <property type="match status" value="1"/>
</dbReference>
<evidence type="ECO:0000256" key="1">
    <source>
        <dbReference type="ARBA" id="ARBA00023015"/>
    </source>
</evidence>
<gene>
    <name evidence="5" type="ORF">L3049_07220</name>
</gene>
<dbReference type="EMBL" id="JAKJSC010000001">
    <property type="protein sequence ID" value="MDE5417795.1"/>
    <property type="molecule type" value="Genomic_DNA"/>
</dbReference>
<evidence type="ECO:0000259" key="4">
    <source>
        <dbReference type="PROSITE" id="PS01124"/>
    </source>
</evidence>
<sequence>MKHIYKNERNESLFSLSTLPCTDNELLLKENEYYRILWLKNGKATIRVDGIDYTIIENQIIFLTPLNKIQIIDTEENMLALIFNREFYCIQQHDQEVSCYGYLFFGSSDVPIVSLSSEEQNSFDLLYQVMLEEFENQDQIQGEMLQVLLKRFLIKCTRLARKNLENPEINQDKLDLIRQFNVLVEMHFKNKHKVADYADLLNKSPKTLSNLFGEYNSKSPLQVIQERIVLEAKRLFLYTDKSAKEIAFEIGFDDAAHFSRFFKKSVGKSPSEFKKSSII</sequence>
<keyword evidence="2" id="KW-0238">DNA-binding</keyword>
<feature type="domain" description="HTH araC/xylS-type" evidence="4">
    <location>
        <begin position="178"/>
        <end position="276"/>
    </location>
</feature>
<protein>
    <submittedName>
        <fullName evidence="5">Helix-turn-helix domain-containing protein</fullName>
    </submittedName>
</protein>
<organism evidence="5 6">
    <name type="scientific">Paralabilibaculum antarcticum</name>
    <dbReference type="NCBI Taxonomy" id="2912572"/>
    <lineage>
        <taxon>Bacteria</taxon>
        <taxon>Pseudomonadati</taxon>
        <taxon>Bacteroidota</taxon>
        <taxon>Bacteroidia</taxon>
        <taxon>Marinilabiliales</taxon>
        <taxon>Marinifilaceae</taxon>
        <taxon>Paralabilibaculum</taxon>
    </lineage>
</organism>
<evidence type="ECO:0000256" key="3">
    <source>
        <dbReference type="ARBA" id="ARBA00023163"/>
    </source>
</evidence>
<dbReference type="RefSeq" id="WP_275109133.1">
    <property type="nucleotide sequence ID" value="NZ_JAKJSC010000001.1"/>
</dbReference>
<dbReference type="PRINTS" id="PR00032">
    <property type="entry name" value="HTHARAC"/>
</dbReference>
<evidence type="ECO:0000313" key="5">
    <source>
        <dbReference type="EMBL" id="MDE5417795.1"/>
    </source>
</evidence>
<keyword evidence="3" id="KW-0804">Transcription</keyword>